<dbReference type="AlphaFoldDB" id="A0A1Z3HIK3"/>
<name>A0A1Z3HIK3_9CYAN</name>
<keyword evidence="5" id="KW-1185">Reference proteome</keyword>
<accession>A0A1Z3HIK3</accession>
<evidence type="ECO:0000313" key="4">
    <source>
        <dbReference type="EMBL" id="ASC70128.1"/>
    </source>
</evidence>
<dbReference type="Gene3D" id="1.25.40.10">
    <property type="entry name" value="Tetratricopeptide repeat domain"/>
    <property type="match status" value="2"/>
</dbReference>
<dbReference type="Pfam" id="PF13191">
    <property type="entry name" value="AAA_16"/>
    <property type="match status" value="1"/>
</dbReference>
<protein>
    <submittedName>
        <fullName evidence="4">Adenylate/guanylate cyclase with GAF sensor(S)</fullName>
    </submittedName>
</protein>
<evidence type="ECO:0000259" key="3">
    <source>
        <dbReference type="SMART" id="SM01043"/>
    </source>
</evidence>
<dbReference type="Pfam" id="PF03704">
    <property type="entry name" value="BTAD"/>
    <property type="match status" value="1"/>
</dbReference>
<dbReference type="InterPro" id="IPR036388">
    <property type="entry name" value="WH-like_DNA-bd_sf"/>
</dbReference>
<dbReference type="KEGG" id="hhg:XM38_010580"/>
<dbReference type="GO" id="GO:0006355">
    <property type="term" value="P:regulation of DNA-templated transcription"/>
    <property type="evidence" value="ECO:0007669"/>
    <property type="project" value="InterPro"/>
</dbReference>
<evidence type="ECO:0000313" key="5">
    <source>
        <dbReference type="Proteomes" id="UP000191901"/>
    </source>
</evidence>
<dbReference type="PANTHER" id="PTHR16305:SF35">
    <property type="entry name" value="TRANSCRIPTIONAL ACTIVATOR DOMAIN"/>
    <property type="match status" value="1"/>
</dbReference>
<dbReference type="GO" id="GO:0005737">
    <property type="term" value="C:cytoplasm"/>
    <property type="evidence" value="ECO:0007669"/>
    <property type="project" value="TreeGrafter"/>
</dbReference>
<sequence>MSHTPDTCQKSTAGSILSLKLLGDFRLAYANELVTSVQTPRLQSLLAHLVLHRHAPQSRQHLAVCIWPDSTDSQARTNLRRELYHLRQALPDAKKFLDIRPNTLQWRPADSPFHLDAADFEAAVALAQQTQDVVIRQTALEKAISLYQGDLLPSCYDDWIIPERNQLRQTYVHALDTMIEYLQEQREYGAAIAYAHRRLTHDPLCEAAYRRLMQLHGLNGDRASALQVYHRCVEVLEAKLGVEPSPATCEVVERLQTWESKAKDQNLDNSKFKIQNSKSFHPPLIGRETECRTLRHWLTTENTEQLLLLTGEPGIGKTRLLDELRASVLAARGQVLQGRGFEAEMVRPYGAWIDALRSGPQATHRAAQAEAGDGLSVALDRLLSTAGNEPEALSDRAQLFDAVVERLLRLAADCGLTVVILDDLQWLDETSIALLHYASRLLRGSLVRFACATRPRALAQNAPAAGFIQALQRERCLQSIDLAPLNRAHTSELARTFHSPVDEERLFLDSGGNPLFALEIARSAHSDSAAGPGNLEVLIQARLQQLEPAARELLPWAAALGRSFRLTTLAQVADNSPMGLLAALEQLEQYGIIRPGTDSDPDFEDDIEYDFAHDMVRQVAYQRLSQPRRRWVHLQLAQALEHLSGKTDTLAGEIAHHAALGGNRTLAAATALRAAQRCLRLFAYAEASKLAQRGIQHCQKLKDEQRVALHLELLGVYVLAGVSRAQVPTLEQELQGLIAEAKTLKLKDTAAIGLEALIALSYDHGDLTGVHQHSLQAAETGRSTSPAMTARTLANSGSCLADIGRDMPQAEALLLEAQSLAARVGIELSDIPHGLGCVRRFAGDWAEARQLLATGWQQARREQDHWRESVCLLNLALVEFEAGTPGAALPYCQEMAIVADKIGGEGSEAAFAEGLSALAQYQLGHTDAAARLESALTTLRQIDAKRMLAFVLTAAAESDLQREHPETAIPRAEEALQVAQIVDYPSSIALAWAVLIRATVGIEPDSAKSPAEQLQALHRALDGSPLSARARRAVDSLNPMLAIEV</sequence>
<dbReference type="Gene3D" id="1.10.10.10">
    <property type="entry name" value="Winged helix-like DNA-binding domain superfamily/Winged helix DNA-binding domain"/>
    <property type="match status" value="1"/>
</dbReference>
<dbReference type="EMBL" id="CP021983">
    <property type="protein sequence ID" value="ASC70128.1"/>
    <property type="molecule type" value="Genomic_DNA"/>
</dbReference>
<dbReference type="InterPro" id="IPR041664">
    <property type="entry name" value="AAA_16"/>
</dbReference>
<dbReference type="SUPFAM" id="SSF46894">
    <property type="entry name" value="C-terminal effector domain of the bipartite response regulators"/>
    <property type="match status" value="1"/>
</dbReference>
<reference evidence="4 5" key="1">
    <citation type="journal article" date="2016" name="Biochim. Biophys. Acta">
        <title>Characterization of red-shifted phycobilisomes isolated from the chlorophyll f-containing cyanobacterium Halomicronema hongdechloris.</title>
        <authorList>
            <person name="Li Y."/>
            <person name="Lin Y."/>
            <person name="Garvey C.J."/>
            <person name="Birch D."/>
            <person name="Corkery R.W."/>
            <person name="Loughlin P.C."/>
            <person name="Scheer H."/>
            <person name="Willows R.D."/>
            <person name="Chen M."/>
        </authorList>
    </citation>
    <scope>NUCLEOTIDE SEQUENCE [LARGE SCALE GENOMIC DNA]</scope>
    <source>
        <strain evidence="4 5">C2206</strain>
    </source>
</reference>
<dbReference type="PANTHER" id="PTHR16305">
    <property type="entry name" value="TESTICULAR SOLUBLE ADENYLYL CYCLASE"/>
    <property type="match status" value="1"/>
</dbReference>
<feature type="domain" description="Bacterial transcriptional activator" evidence="3">
    <location>
        <begin position="115"/>
        <end position="256"/>
    </location>
</feature>
<dbReference type="OrthoDB" id="190810at2"/>
<dbReference type="InterPro" id="IPR016032">
    <property type="entry name" value="Sig_transdc_resp-reg_C-effctor"/>
</dbReference>
<dbReference type="SUPFAM" id="SSF48452">
    <property type="entry name" value="TPR-like"/>
    <property type="match status" value="1"/>
</dbReference>
<evidence type="ECO:0000256" key="1">
    <source>
        <dbReference type="ARBA" id="ARBA00022741"/>
    </source>
</evidence>
<dbReference type="GO" id="GO:0004016">
    <property type="term" value="F:adenylate cyclase activity"/>
    <property type="evidence" value="ECO:0007669"/>
    <property type="project" value="TreeGrafter"/>
</dbReference>
<dbReference type="InterPro" id="IPR027417">
    <property type="entry name" value="P-loop_NTPase"/>
</dbReference>
<dbReference type="GO" id="GO:0005524">
    <property type="term" value="F:ATP binding"/>
    <property type="evidence" value="ECO:0007669"/>
    <property type="project" value="UniProtKB-KW"/>
</dbReference>
<dbReference type="SMART" id="SM01043">
    <property type="entry name" value="BTAD"/>
    <property type="match status" value="1"/>
</dbReference>
<gene>
    <name evidence="4" type="ORF">XM38_010580</name>
</gene>
<keyword evidence="1" id="KW-0547">Nucleotide-binding</keyword>
<dbReference type="GO" id="GO:0003677">
    <property type="term" value="F:DNA binding"/>
    <property type="evidence" value="ECO:0007669"/>
    <property type="project" value="InterPro"/>
</dbReference>
<evidence type="ECO:0000256" key="2">
    <source>
        <dbReference type="ARBA" id="ARBA00022840"/>
    </source>
</evidence>
<dbReference type="InterPro" id="IPR011990">
    <property type="entry name" value="TPR-like_helical_dom_sf"/>
</dbReference>
<keyword evidence="2" id="KW-0067">ATP-binding</keyword>
<dbReference type="SUPFAM" id="SSF52540">
    <property type="entry name" value="P-loop containing nucleoside triphosphate hydrolases"/>
    <property type="match status" value="1"/>
</dbReference>
<dbReference type="STRING" id="1641165.XM38_04840"/>
<organism evidence="4 5">
    <name type="scientific">Halomicronema hongdechloris C2206</name>
    <dbReference type="NCBI Taxonomy" id="1641165"/>
    <lineage>
        <taxon>Bacteria</taxon>
        <taxon>Bacillati</taxon>
        <taxon>Cyanobacteriota</taxon>
        <taxon>Cyanophyceae</taxon>
        <taxon>Nodosilineales</taxon>
        <taxon>Nodosilineaceae</taxon>
        <taxon>Halomicronema</taxon>
    </lineage>
</organism>
<dbReference type="InterPro" id="IPR005158">
    <property type="entry name" value="BTAD"/>
</dbReference>
<proteinExistence type="predicted"/>
<dbReference type="Proteomes" id="UP000191901">
    <property type="component" value="Chromosome"/>
</dbReference>
<dbReference type="Gene3D" id="3.40.50.300">
    <property type="entry name" value="P-loop containing nucleotide triphosphate hydrolases"/>
    <property type="match status" value="1"/>
</dbReference>